<dbReference type="AlphaFoldDB" id="A0A8I4A1X8"/>
<proteinExistence type="predicted"/>
<dbReference type="PRINTS" id="PR02045">
    <property type="entry name" value="F138DOMAIN"/>
</dbReference>
<reference evidence="1 2" key="1">
    <citation type="submission" date="2009-03" db="EMBL/GenBank/DDBJ databases">
        <authorList>
            <person name="Warren W."/>
            <person name="Ye L."/>
            <person name="Minx P."/>
            <person name="Worley K."/>
            <person name="Gibbs R."/>
            <person name="Wilson R.K."/>
        </authorList>
    </citation>
    <scope>NUCLEOTIDE SEQUENCE [LARGE SCALE GENOMIC DNA]</scope>
</reference>
<reference evidence="1" key="3">
    <citation type="submission" date="2025-09" db="UniProtKB">
        <authorList>
            <consortium name="Ensembl"/>
        </authorList>
    </citation>
    <scope>IDENTIFICATION</scope>
</reference>
<reference evidence="1" key="2">
    <citation type="submission" date="2025-08" db="UniProtKB">
        <authorList>
            <consortium name="Ensembl"/>
        </authorList>
    </citation>
    <scope>IDENTIFICATION</scope>
</reference>
<protein>
    <submittedName>
        <fullName evidence="1">Uncharacterized protein</fullName>
    </submittedName>
</protein>
<dbReference type="GeneTree" id="ENSGT01120000271815"/>
<dbReference type="OMA" id="HHIGHAK"/>
<keyword evidence="2" id="KW-1185">Reference proteome</keyword>
<organism evidence="1 2">
    <name type="scientific">Callithrix jacchus</name>
    <name type="common">White-tufted-ear marmoset</name>
    <name type="synonym">Simia Jacchus</name>
    <dbReference type="NCBI Taxonomy" id="9483"/>
    <lineage>
        <taxon>Eukaryota</taxon>
        <taxon>Metazoa</taxon>
        <taxon>Chordata</taxon>
        <taxon>Craniata</taxon>
        <taxon>Vertebrata</taxon>
        <taxon>Euteleostomi</taxon>
        <taxon>Mammalia</taxon>
        <taxon>Eutheria</taxon>
        <taxon>Euarchontoglires</taxon>
        <taxon>Primates</taxon>
        <taxon>Haplorrhini</taxon>
        <taxon>Platyrrhini</taxon>
        <taxon>Cebidae</taxon>
        <taxon>Callitrichinae</taxon>
        <taxon>Callithrix</taxon>
        <taxon>Callithrix</taxon>
    </lineage>
</organism>
<accession>A0A8I4A1X8</accession>
<dbReference type="Proteomes" id="UP000008225">
    <property type="component" value="Chromosome 15"/>
</dbReference>
<dbReference type="Ensembl" id="ENSCJAT00000146119.1">
    <property type="protein sequence ID" value="ENSCJAP00000087748.1"/>
    <property type="gene ID" value="ENSCJAG00000084863.1"/>
</dbReference>
<sequence length="117" mass="12573">MKAGPGGWTRRVSLLLPRLECNGVIAAHCNLCLPSSRNSPTSASRVAGITGMHHPAQLIFCIFSREGFHHIGHAKLLTSGDPPALASQSAEITGVSHRAWPQASFFIGKSKSFFLCY</sequence>
<evidence type="ECO:0000313" key="1">
    <source>
        <dbReference type="Ensembl" id="ENSCJAP00000087748.1"/>
    </source>
</evidence>
<name>A0A8I4A1X8_CALJA</name>
<evidence type="ECO:0000313" key="2">
    <source>
        <dbReference type="Proteomes" id="UP000008225"/>
    </source>
</evidence>
<dbReference type="PANTHER" id="PTHR12138">
    <property type="entry name" value="PRIMATE-EXPANDED PROTEIN FAMILY"/>
    <property type="match status" value="1"/>
</dbReference>
<dbReference type="PANTHER" id="PTHR12138:SF162">
    <property type="entry name" value="CHROMOSOME UNDETERMINED SCAFFOLD_275, WHOLE GENOME SHOTGUN SEQUENCE"/>
    <property type="match status" value="1"/>
</dbReference>